<feature type="region of interest" description="Disordered" evidence="1">
    <location>
        <begin position="14"/>
        <end position="42"/>
    </location>
</feature>
<dbReference type="AlphaFoldDB" id="A0AAI8W141"/>
<evidence type="ECO:0000313" key="2">
    <source>
        <dbReference type="EMBL" id="CAJ2514143.1"/>
    </source>
</evidence>
<organism evidence="2 3">
    <name type="scientific">Anthostomella pinea</name>
    <dbReference type="NCBI Taxonomy" id="933095"/>
    <lineage>
        <taxon>Eukaryota</taxon>
        <taxon>Fungi</taxon>
        <taxon>Dikarya</taxon>
        <taxon>Ascomycota</taxon>
        <taxon>Pezizomycotina</taxon>
        <taxon>Sordariomycetes</taxon>
        <taxon>Xylariomycetidae</taxon>
        <taxon>Xylariales</taxon>
        <taxon>Xylariaceae</taxon>
        <taxon>Anthostomella</taxon>
    </lineage>
</organism>
<comment type="caution">
    <text evidence="2">The sequence shown here is derived from an EMBL/GenBank/DDBJ whole genome shotgun (WGS) entry which is preliminary data.</text>
</comment>
<keyword evidence="3" id="KW-1185">Reference proteome</keyword>
<protein>
    <submittedName>
        <fullName evidence="2">Uu.00g022620.m01.CDS01</fullName>
    </submittedName>
</protein>
<dbReference type="Proteomes" id="UP001295740">
    <property type="component" value="Unassembled WGS sequence"/>
</dbReference>
<proteinExistence type="predicted"/>
<evidence type="ECO:0000313" key="3">
    <source>
        <dbReference type="Proteomes" id="UP001295740"/>
    </source>
</evidence>
<evidence type="ECO:0000256" key="1">
    <source>
        <dbReference type="SAM" id="MobiDB-lite"/>
    </source>
</evidence>
<name>A0AAI8W141_9PEZI</name>
<dbReference type="EMBL" id="CAUWAG010000020">
    <property type="protein sequence ID" value="CAJ2514143.1"/>
    <property type="molecule type" value="Genomic_DNA"/>
</dbReference>
<sequence>MASNLITSFISRNATTRTTQSKPTLEAVSLTPSEPGADSREDALSKAVMKVLKARRPSDRGIEDRGYEDEV</sequence>
<accession>A0AAI8W141</accession>
<feature type="compositionally biased region" description="Polar residues" evidence="1">
    <location>
        <begin position="14"/>
        <end position="23"/>
    </location>
</feature>
<reference evidence="2" key="1">
    <citation type="submission" date="2023-10" db="EMBL/GenBank/DDBJ databases">
        <authorList>
            <person name="Hackl T."/>
        </authorList>
    </citation>
    <scope>NUCLEOTIDE SEQUENCE</scope>
</reference>
<gene>
    <name evidence="2" type="ORF">KHLLAP_LOCUS14611</name>
</gene>